<evidence type="ECO:0000313" key="2">
    <source>
        <dbReference type="EMBL" id="GID61602.1"/>
    </source>
</evidence>
<dbReference type="Pfam" id="PF00135">
    <property type="entry name" value="COesterase"/>
    <property type="match status" value="1"/>
</dbReference>
<organism evidence="2 3">
    <name type="scientific">Actinoplanes couchii</name>
    <dbReference type="NCBI Taxonomy" id="403638"/>
    <lineage>
        <taxon>Bacteria</taxon>
        <taxon>Bacillati</taxon>
        <taxon>Actinomycetota</taxon>
        <taxon>Actinomycetes</taxon>
        <taxon>Micromonosporales</taxon>
        <taxon>Micromonosporaceae</taxon>
        <taxon>Actinoplanes</taxon>
    </lineage>
</organism>
<gene>
    <name evidence="2" type="ORF">Aco03nite_100060</name>
</gene>
<dbReference type="Proteomes" id="UP000612282">
    <property type="component" value="Unassembled WGS sequence"/>
</dbReference>
<evidence type="ECO:0000259" key="1">
    <source>
        <dbReference type="Pfam" id="PF00135"/>
    </source>
</evidence>
<sequence>MDTLVEAASDLNTEVQTAADPAIWGELALRPTPFAPVVDGEFLTASPLEALRNGAGTGIPLLIGSTRDEARLFLVASGAIDAIDEATLAGAAGAYGLTSQDVAIYTANRPAATPGDVLAAVTTDWHFSIPAIRAAEARPASDTWLYRFDHPQPNTNGGLGACHGADVPFVFHTIDNPQTRLRIGETPSRDVADLTHMTWVSFIAGDAPAWAPYTVGERTVAMISDHMVAADDPASDERHLWTTKI</sequence>
<comment type="caution">
    <text evidence="2">The sequence shown here is derived from an EMBL/GenBank/DDBJ whole genome shotgun (WGS) entry which is preliminary data.</text>
</comment>
<dbReference type="PANTHER" id="PTHR11559">
    <property type="entry name" value="CARBOXYLESTERASE"/>
    <property type="match status" value="1"/>
</dbReference>
<feature type="domain" description="Carboxylesterase type B" evidence="1">
    <location>
        <begin position="23"/>
        <end position="227"/>
    </location>
</feature>
<dbReference type="InterPro" id="IPR029058">
    <property type="entry name" value="AB_hydrolase_fold"/>
</dbReference>
<dbReference type="InterPro" id="IPR002018">
    <property type="entry name" value="CarbesteraseB"/>
</dbReference>
<dbReference type="InterPro" id="IPR050309">
    <property type="entry name" value="Type-B_Carboxylest/Lipase"/>
</dbReference>
<protein>
    <recommendedName>
        <fullName evidence="1">Carboxylesterase type B domain-containing protein</fullName>
    </recommendedName>
</protein>
<dbReference type="EMBL" id="BOMG01000130">
    <property type="protein sequence ID" value="GID61602.1"/>
    <property type="molecule type" value="Genomic_DNA"/>
</dbReference>
<dbReference type="SUPFAM" id="SSF53474">
    <property type="entry name" value="alpha/beta-Hydrolases"/>
    <property type="match status" value="1"/>
</dbReference>
<proteinExistence type="predicted"/>
<keyword evidence="3" id="KW-1185">Reference proteome</keyword>
<dbReference type="RefSeq" id="WP_203809723.1">
    <property type="nucleotide sequence ID" value="NZ_BAAAQE010000021.1"/>
</dbReference>
<evidence type="ECO:0000313" key="3">
    <source>
        <dbReference type="Proteomes" id="UP000612282"/>
    </source>
</evidence>
<reference evidence="2 3" key="1">
    <citation type="submission" date="2021-01" db="EMBL/GenBank/DDBJ databases">
        <title>Whole genome shotgun sequence of Actinoplanes couchii NBRC 106145.</title>
        <authorList>
            <person name="Komaki H."/>
            <person name="Tamura T."/>
        </authorList>
    </citation>
    <scope>NUCLEOTIDE SEQUENCE [LARGE SCALE GENOMIC DNA]</scope>
    <source>
        <strain evidence="2 3">NBRC 106145</strain>
    </source>
</reference>
<name>A0ABQ3XSV7_9ACTN</name>
<dbReference type="Gene3D" id="3.40.50.1820">
    <property type="entry name" value="alpha/beta hydrolase"/>
    <property type="match status" value="1"/>
</dbReference>
<accession>A0ABQ3XSV7</accession>